<evidence type="ECO:0000259" key="2">
    <source>
        <dbReference type="Pfam" id="PF00857"/>
    </source>
</evidence>
<comment type="caution">
    <text evidence="3">The sequence shown here is derived from an EMBL/GenBank/DDBJ whole genome shotgun (WGS) entry which is preliminary data.</text>
</comment>
<sequence>MTTLRDLSGLGHTPKGLSESALIVIDCQNTYIEGVMALEGVEEALLEVRKVLDLAREHSIPIFHIQHDGGEGSPYDINASIGEIIEDVSPIDGEYVITKSFPNSFIQTSLDEALRKRNIENVILVGFMTHMCVSSTAHGAFNRGYTVTVIGNATATRALSTNTGGIVDAESVQEVTLASLRDMYAAVIESVEELPVT</sequence>
<dbReference type="Pfam" id="PF00857">
    <property type="entry name" value="Isochorismatase"/>
    <property type="match status" value="1"/>
</dbReference>
<dbReference type="GO" id="GO:0016787">
    <property type="term" value="F:hydrolase activity"/>
    <property type="evidence" value="ECO:0007669"/>
    <property type="project" value="UniProtKB-KW"/>
</dbReference>
<dbReference type="AlphaFoldDB" id="A0A0F9F3F1"/>
<gene>
    <name evidence="3" type="ORF">LCGC14_1999710</name>
</gene>
<keyword evidence="1" id="KW-0378">Hydrolase</keyword>
<dbReference type="InterPro" id="IPR050272">
    <property type="entry name" value="Isochorismatase-like_hydrls"/>
</dbReference>
<dbReference type="PANTHER" id="PTHR43540:SF15">
    <property type="entry name" value="BLR5631 PROTEIN"/>
    <property type="match status" value="1"/>
</dbReference>
<accession>A0A0F9F3F1</accession>
<evidence type="ECO:0000256" key="1">
    <source>
        <dbReference type="ARBA" id="ARBA00022801"/>
    </source>
</evidence>
<dbReference type="InterPro" id="IPR000868">
    <property type="entry name" value="Isochorismatase-like_dom"/>
</dbReference>
<name>A0A0F9F3F1_9ZZZZ</name>
<dbReference type="Gene3D" id="3.40.50.850">
    <property type="entry name" value="Isochorismatase-like"/>
    <property type="match status" value="1"/>
</dbReference>
<dbReference type="InterPro" id="IPR036380">
    <property type="entry name" value="Isochorismatase-like_sf"/>
</dbReference>
<dbReference type="CDD" id="cd01014">
    <property type="entry name" value="nicotinamidase_related"/>
    <property type="match status" value="1"/>
</dbReference>
<proteinExistence type="predicted"/>
<dbReference type="SUPFAM" id="SSF52499">
    <property type="entry name" value="Isochorismatase-like hydrolases"/>
    <property type="match status" value="1"/>
</dbReference>
<feature type="domain" description="Isochorismatase-like" evidence="2">
    <location>
        <begin position="20"/>
        <end position="170"/>
    </location>
</feature>
<dbReference type="EMBL" id="LAZR01022706">
    <property type="protein sequence ID" value="KKL80944.1"/>
    <property type="molecule type" value="Genomic_DNA"/>
</dbReference>
<dbReference type="PANTHER" id="PTHR43540">
    <property type="entry name" value="PEROXYUREIDOACRYLATE/UREIDOACRYLATE AMIDOHYDROLASE-RELATED"/>
    <property type="match status" value="1"/>
</dbReference>
<protein>
    <recommendedName>
        <fullName evidence="2">Isochorismatase-like domain-containing protein</fullName>
    </recommendedName>
</protein>
<organism evidence="3">
    <name type="scientific">marine sediment metagenome</name>
    <dbReference type="NCBI Taxonomy" id="412755"/>
    <lineage>
        <taxon>unclassified sequences</taxon>
        <taxon>metagenomes</taxon>
        <taxon>ecological metagenomes</taxon>
    </lineage>
</organism>
<evidence type="ECO:0000313" key="3">
    <source>
        <dbReference type="EMBL" id="KKL80944.1"/>
    </source>
</evidence>
<reference evidence="3" key="1">
    <citation type="journal article" date="2015" name="Nature">
        <title>Complex archaea that bridge the gap between prokaryotes and eukaryotes.</title>
        <authorList>
            <person name="Spang A."/>
            <person name="Saw J.H."/>
            <person name="Jorgensen S.L."/>
            <person name="Zaremba-Niedzwiedzka K."/>
            <person name="Martijn J."/>
            <person name="Lind A.E."/>
            <person name="van Eijk R."/>
            <person name="Schleper C."/>
            <person name="Guy L."/>
            <person name="Ettema T.J."/>
        </authorList>
    </citation>
    <scope>NUCLEOTIDE SEQUENCE</scope>
</reference>